<dbReference type="GO" id="GO:0005886">
    <property type="term" value="C:plasma membrane"/>
    <property type="evidence" value="ECO:0007669"/>
    <property type="project" value="UniProtKB-SubCell"/>
</dbReference>
<sequence length="303" mass="31402">MTDAPPLRPGMRPGPRIETENRRMARVEAAPPPIEDGAPASRRLPGGVILLLSGFSVLALGLAALQVGNFVAAQFTRAAWLGWLTLAVAVTGFGLVLAGIFNELRGLAGLHAVDRLRADLASENAHRRLHAARLWLSKVEGGAAYRPAIDAQNDPDAVLALLRAGLAADLRARADALGRRAALQIVAGLAATPAPSLVVLLIAWRATRLIRQIAALYGLRPGFFATLGLLRRTALSASATAVTEAAVNTAAHAVLSSPLLAHVAGDMAGGAVAARRMIVLGRAAQAACSPLQLPSETEPTPSS</sequence>
<evidence type="ECO:0000256" key="1">
    <source>
        <dbReference type="ARBA" id="ARBA00004429"/>
    </source>
</evidence>
<reference evidence="11" key="1">
    <citation type="journal article" date="2014" name="FEMS Microbiol. Lett.">
        <title>Draft Genomic DNA Sequence of the Facultatively Methylotrophic Bacterium Acidomonas methanolica type strain MB58.</title>
        <authorList>
            <person name="Higashiura N."/>
            <person name="Hadano H."/>
            <person name="Hirakawa H."/>
            <person name="Matsutani M."/>
            <person name="Takabe S."/>
            <person name="Matsushita K."/>
            <person name="Azuma Y."/>
        </authorList>
    </citation>
    <scope>NUCLEOTIDE SEQUENCE [LARGE SCALE GENOMIC DNA]</scope>
    <source>
        <strain evidence="11">MB58</strain>
    </source>
</reference>
<feature type="region of interest" description="Disordered" evidence="8">
    <location>
        <begin position="1"/>
        <end position="24"/>
    </location>
</feature>
<dbReference type="InterPro" id="IPR006507">
    <property type="entry name" value="UPF0283"/>
</dbReference>
<keyword evidence="3" id="KW-1003">Cell membrane</keyword>
<comment type="caution">
    <text evidence="10">The sequence shown here is derived from an EMBL/GenBank/DDBJ whole genome shotgun (WGS) entry which is preliminary data.</text>
</comment>
<protein>
    <recommendedName>
        <fullName evidence="12">DUF697 domain-containing protein</fullName>
    </recommendedName>
</protein>
<evidence type="ECO:0000256" key="8">
    <source>
        <dbReference type="SAM" id="MobiDB-lite"/>
    </source>
</evidence>
<feature type="transmembrane region" description="Helical" evidence="9">
    <location>
        <begin position="80"/>
        <end position="101"/>
    </location>
</feature>
<evidence type="ECO:0000256" key="6">
    <source>
        <dbReference type="ARBA" id="ARBA00022989"/>
    </source>
</evidence>
<dbReference type="OrthoDB" id="9816060at2"/>
<evidence type="ECO:0000313" key="10">
    <source>
        <dbReference type="EMBL" id="GAJ28448.1"/>
    </source>
</evidence>
<evidence type="ECO:0000256" key="2">
    <source>
        <dbReference type="ARBA" id="ARBA00008255"/>
    </source>
</evidence>
<keyword evidence="4" id="KW-0997">Cell inner membrane</keyword>
<organism evidence="10 11">
    <name type="scientific">Acidomonas methanolica NBRC 104435</name>
    <dbReference type="NCBI Taxonomy" id="1231351"/>
    <lineage>
        <taxon>Bacteria</taxon>
        <taxon>Pseudomonadati</taxon>
        <taxon>Pseudomonadota</taxon>
        <taxon>Alphaproteobacteria</taxon>
        <taxon>Acetobacterales</taxon>
        <taxon>Acetobacteraceae</taxon>
        <taxon>Acidomonas</taxon>
    </lineage>
</organism>
<evidence type="ECO:0000313" key="11">
    <source>
        <dbReference type="Proteomes" id="UP000019760"/>
    </source>
</evidence>
<dbReference type="EMBL" id="BAND01000025">
    <property type="protein sequence ID" value="GAJ28448.1"/>
    <property type="molecule type" value="Genomic_DNA"/>
</dbReference>
<dbReference type="Pfam" id="PF05128">
    <property type="entry name" value="DUF697"/>
    <property type="match status" value="1"/>
</dbReference>
<keyword evidence="6 9" id="KW-1133">Transmembrane helix</keyword>
<proteinExistence type="inferred from homology"/>
<dbReference type="PANTHER" id="PTHR39342">
    <property type="entry name" value="UPF0283 MEMBRANE PROTEIN YCJF"/>
    <property type="match status" value="1"/>
</dbReference>
<reference evidence="10 11" key="2">
    <citation type="journal article" date="2014" name="FEMS Microbiol. Lett.">
        <title>Draft genomic DNA sequence of the facultatively methylotrophic bacterium Acidomonas methanolica type strain MB58.</title>
        <authorList>
            <person name="Higashiura N."/>
            <person name="Hadano H."/>
            <person name="Hirakawa H."/>
            <person name="Matsutani M."/>
            <person name="Takabe S."/>
            <person name="Matsushita K."/>
            <person name="Azuma Y."/>
        </authorList>
    </citation>
    <scope>NUCLEOTIDE SEQUENCE [LARGE SCALE GENOMIC DNA]</scope>
    <source>
        <strain evidence="10 11">MB58</strain>
    </source>
</reference>
<feature type="transmembrane region" description="Helical" evidence="9">
    <location>
        <begin position="48"/>
        <end position="68"/>
    </location>
</feature>
<evidence type="ECO:0000256" key="9">
    <source>
        <dbReference type="SAM" id="Phobius"/>
    </source>
</evidence>
<dbReference type="AlphaFoldDB" id="A0A023D2R1"/>
<keyword evidence="5 9" id="KW-0812">Transmembrane</keyword>
<dbReference type="PANTHER" id="PTHR39342:SF1">
    <property type="entry name" value="UPF0283 MEMBRANE PROTEIN YCJF"/>
    <property type="match status" value="1"/>
</dbReference>
<comment type="similarity">
    <text evidence="2">Belongs to the UPF0283 family.</text>
</comment>
<accession>A0A023D2R1</accession>
<dbReference type="RefSeq" id="WP_132127080.1">
    <property type="nucleotide sequence ID" value="NZ_BAND01000025.1"/>
</dbReference>
<keyword evidence="11" id="KW-1185">Reference proteome</keyword>
<feature type="compositionally biased region" description="Basic and acidic residues" evidence="8">
    <location>
        <begin position="15"/>
        <end position="24"/>
    </location>
</feature>
<gene>
    <name evidence="10" type="ORF">Amme_025_002</name>
</gene>
<evidence type="ECO:0000256" key="7">
    <source>
        <dbReference type="ARBA" id="ARBA00023136"/>
    </source>
</evidence>
<dbReference type="Proteomes" id="UP000019760">
    <property type="component" value="Unassembled WGS sequence"/>
</dbReference>
<evidence type="ECO:0000256" key="5">
    <source>
        <dbReference type="ARBA" id="ARBA00022692"/>
    </source>
</evidence>
<evidence type="ECO:0000256" key="3">
    <source>
        <dbReference type="ARBA" id="ARBA00022475"/>
    </source>
</evidence>
<keyword evidence="7 9" id="KW-0472">Membrane</keyword>
<evidence type="ECO:0000256" key="4">
    <source>
        <dbReference type="ARBA" id="ARBA00022519"/>
    </source>
</evidence>
<dbReference type="InterPro" id="IPR021147">
    <property type="entry name" value="DUF697"/>
</dbReference>
<name>A0A023D2R1_ACIMT</name>
<evidence type="ECO:0008006" key="12">
    <source>
        <dbReference type="Google" id="ProtNLM"/>
    </source>
</evidence>
<comment type="subcellular location">
    <subcellularLocation>
        <location evidence="1">Cell inner membrane</location>
        <topology evidence="1">Multi-pass membrane protein</topology>
    </subcellularLocation>
</comment>
<feature type="transmembrane region" description="Helical" evidence="9">
    <location>
        <begin position="181"/>
        <end position="203"/>
    </location>
</feature>